<evidence type="ECO:0000256" key="7">
    <source>
        <dbReference type="ARBA" id="ARBA00022967"/>
    </source>
</evidence>
<dbReference type="GO" id="GO:0016887">
    <property type="term" value="F:ATP hydrolysis activity"/>
    <property type="evidence" value="ECO:0007669"/>
    <property type="project" value="InterPro"/>
</dbReference>
<proteinExistence type="predicted"/>
<reference evidence="11" key="1">
    <citation type="submission" date="2017-03" db="EMBL/GenBank/DDBJ databases">
        <authorList>
            <person name="Lund M.B."/>
        </authorList>
    </citation>
    <scope>NUCLEOTIDE SEQUENCE [LARGE SCALE GENOMIC DNA]</scope>
</reference>
<dbReference type="Proteomes" id="UP000219994">
    <property type="component" value="Unassembled WGS sequence"/>
</dbReference>
<dbReference type="SUPFAM" id="SSF52540">
    <property type="entry name" value="P-loop containing nucleoside triphosphate hydrolases"/>
    <property type="match status" value="2"/>
</dbReference>
<dbReference type="InterPro" id="IPR003593">
    <property type="entry name" value="AAA+_ATPase"/>
</dbReference>
<accession>A0A2A6FPG1</accession>
<organism evidence="10 11">
    <name type="scientific">Candidatus Lumbricidiphila eiseniae</name>
    <dbReference type="NCBI Taxonomy" id="1969409"/>
    <lineage>
        <taxon>Bacteria</taxon>
        <taxon>Bacillati</taxon>
        <taxon>Actinomycetota</taxon>
        <taxon>Actinomycetes</taxon>
        <taxon>Micrococcales</taxon>
        <taxon>Microbacteriaceae</taxon>
        <taxon>Candidatus Lumbricidiphila</taxon>
    </lineage>
</organism>
<comment type="caution">
    <text evidence="10">The sequence shown here is derived from an EMBL/GenBank/DDBJ whole genome shotgun (WGS) entry which is preliminary data.</text>
</comment>
<dbReference type="CDD" id="cd03215">
    <property type="entry name" value="ABC_Carb_Monos_II"/>
    <property type="match status" value="1"/>
</dbReference>
<keyword evidence="2" id="KW-1003">Cell membrane</keyword>
<dbReference type="GO" id="GO:0005524">
    <property type="term" value="F:ATP binding"/>
    <property type="evidence" value="ECO:0007669"/>
    <property type="project" value="UniProtKB-KW"/>
</dbReference>
<dbReference type="PROSITE" id="PS50893">
    <property type="entry name" value="ABC_TRANSPORTER_2"/>
    <property type="match status" value="2"/>
</dbReference>
<dbReference type="InterPro" id="IPR003439">
    <property type="entry name" value="ABC_transporter-like_ATP-bd"/>
</dbReference>
<dbReference type="Gene3D" id="3.40.50.300">
    <property type="entry name" value="P-loop containing nucleotide triphosphate hydrolases"/>
    <property type="match status" value="2"/>
</dbReference>
<protein>
    <submittedName>
        <fullName evidence="10">ABC transporter</fullName>
    </submittedName>
</protein>
<name>A0A2A6FPG1_9MICO</name>
<dbReference type="Pfam" id="PF00005">
    <property type="entry name" value="ABC_tran"/>
    <property type="match status" value="2"/>
</dbReference>
<evidence type="ECO:0000256" key="3">
    <source>
        <dbReference type="ARBA" id="ARBA00022597"/>
    </source>
</evidence>
<sequence>MAQELLQATGIAKQYGSVIALRNANLSIHPGESHALLGANGAGKSTFVKILTGVINSSAGQLSVDSVATCFSSPAQARQAGIASVFQDPALVSDLTVAQNLRLTGTPRAGFARALDDLGITGFDPGEQIADISLPFLRMFDLARALAHQPRLLVLDEITAALPTDLADRVFDSMRRHTAAGGSVLFISHRLEEIIEHCGRCTVFRDGRDVATFVPREGGESRIVQSMLGDSAGLVREEARRSSVSFDGVKPQLEVRSVAAGEQLADVSFAVRPGEVVAVVALEGQGQDTLFEGIAGAQKFDSGEVLIGGNPLSASHPAKAIARGVAFVPSDRAHALLPQRPISENLALPLFRRTRTWGPIPQKTVSAKVTRTVERLSIDTRAASQARRLSGGNQQKLTIGRWLTAGFDTLLLFDPTRGIDIGTKHQIYDLIRDIADEGAAVLMYTSELREVNLVADRAVVLYRGRMVAELAADVGDEALLSAAHGFTNTHSHSGKGATS</sequence>
<evidence type="ECO:0000256" key="6">
    <source>
        <dbReference type="ARBA" id="ARBA00022840"/>
    </source>
</evidence>
<feature type="domain" description="ABC transporter" evidence="9">
    <location>
        <begin position="6"/>
        <end position="231"/>
    </location>
</feature>
<evidence type="ECO:0000256" key="8">
    <source>
        <dbReference type="ARBA" id="ARBA00023136"/>
    </source>
</evidence>
<dbReference type="InterPro" id="IPR050107">
    <property type="entry name" value="ABC_carbohydrate_import_ATPase"/>
</dbReference>
<evidence type="ECO:0000256" key="1">
    <source>
        <dbReference type="ARBA" id="ARBA00022448"/>
    </source>
</evidence>
<dbReference type="InterPro" id="IPR027417">
    <property type="entry name" value="P-loop_NTPase"/>
</dbReference>
<keyword evidence="6" id="KW-0067">ATP-binding</keyword>
<evidence type="ECO:0000313" key="11">
    <source>
        <dbReference type="Proteomes" id="UP000219994"/>
    </source>
</evidence>
<keyword evidence="4" id="KW-0677">Repeat</keyword>
<keyword evidence="5" id="KW-0547">Nucleotide-binding</keyword>
<dbReference type="PANTHER" id="PTHR43790:SF3">
    <property type="entry name" value="D-ALLOSE IMPORT ATP-BINDING PROTEIN ALSA-RELATED"/>
    <property type="match status" value="1"/>
</dbReference>
<evidence type="ECO:0000313" key="10">
    <source>
        <dbReference type="EMBL" id="PDQ34772.1"/>
    </source>
</evidence>
<dbReference type="PROSITE" id="PS00211">
    <property type="entry name" value="ABC_TRANSPORTER_1"/>
    <property type="match status" value="1"/>
</dbReference>
<evidence type="ECO:0000259" key="9">
    <source>
        <dbReference type="PROSITE" id="PS50893"/>
    </source>
</evidence>
<evidence type="ECO:0000256" key="2">
    <source>
        <dbReference type="ARBA" id="ARBA00022475"/>
    </source>
</evidence>
<keyword evidence="1" id="KW-0813">Transport</keyword>
<feature type="domain" description="ABC transporter" evidence="9">
    <location>
        <begin position="249"/>
        <end position="488"/>
    </location>
</feature>
<gene>
    <name evidence="10" type="ORF">B5766_09270</name>
</gene>
<keyword evidence="3" id="KW-0762">Sugar transport</keyword>
<dbReference type="PANTHER" id="PTHR43790">
    <property type="entry name" value="CARBOHYDRATE TRANSPORT ATP-BINDING PROTEIN MG119-RELATED"/>
    <property type="match status" value="1"/>
</dbReference>
<dbReference type="CDD" id="cd03216">
    <property type="entry name" value="ABC_Carb_Monos_I"/>
    <property type="match status" value="1"/>
</dbReference>
<evidence type="ECO:0000256" key="4">
    <source>
        <dbReference type="ARBA" id="ARBA00022737"/>
    </source>
</evidence>
<keyword evidence="7" id="KW-1278">Translocase</keyword>
<dbReference type="SMART" id="SM00382">
    <property type="entry name" value="AAA"/>
    <property type="match status" value="1"/>
</dbReference>
<dbReference type="InterPro" id="IPR017871">
    <property type="entry name" value="ABC_transporter-like_CS"/>
</dbReference>
<keyword evidence="8" id="KW-0472">Membrane</keyword>
<dbReference type="EMBL" id="NAEP01000045">
    <property type="protein sequence ID" value="PDQ34772.1"/>
    <property type="molecule type" value="Genomic_DNA"/>
</dbReference>
<evidence type="ECO:0000256" key="5">
    <source>
        <dbReference type="ARBA" id="ARBA00022741"/>
    </source>
</evidence>
<dbReference type="AlphaFoldDB" id="A0A2A6FPG1"/>